<dbReference type="GO" id="GO:0030288">
    <property type="term" value="C:outer membrane-bounded periplasmic space"/>
    <property type="evidence" value="ECO:0007669"/>
    <property type="project" value="TreeGrafter"/>
</dbReference>
<dbReference type="Gene3D" id="3.40.630.40">
    <property type="entry name" value="Zn-dependent exopeptidases"/>
    <property type="match status" value="1"/>
</dbReference>
<keyword evidence="2" id="KW-0472">Membrane</keyword>
<dbReference type="InterPro" id="IPR002508">
    <property type="entry name" value="MurNAc-LAA_cat"/>
</dbReference>
<sequence>MNIRKRDIIFIPIIILAVSLYFFNERDIVLETSTPLMDKIIVLDAGHGGFDPGAIGNLSKKEDEINLEITLKLRRLIEQGGGIAVLTRDIDQGLDTEESKTYRQRKNEDLRNRRILINGSEPDIFISVHLNSFPQSKYYGAQTFYKKGSEESKLLAKGLQKELRRMLDKNNERVPQPRDSIYLIREAESPSVLVECGFLSNPNEEKLLNNEEYQQKIAWAIYIGLIKHFE</sequence>
<dbReference type="EC" id="3.5.1.28" evidence="4"/>
<dbReference type="OrthoDB" id="9806267at2"/>
<dbReference type="AlphaFoldDB" id="A0A845QUA1"/>
<dbReference type="Proteomes" id="UP000467132">
    <property type="component" value="Unassembled WGS sequence"/>
</dbReference>
<dbReference type="InterPro" id="IPR014234">
    <property type="entry name" value="Spore_CwlD"/>
</dbReference>
<evidence type="ECO:0000313" key="5">
    <source>
        <dbReference type="Proteomes" id="UP000467132"/>
    </source>
</evidence>
<dbReference type="Pfam" id="PF01520">
    <property type="entry name" value="Amidase_3"/>
    <property type="match status" value="1"/>
</dbReference>
<dbReference type="EMBL" id="QXXA01000003">
    <property type="protein sequence ID" value="NBI05614.1"/>
    <property type="molecule type" value="Genomic_DNA"/>
</dbReference>
<dbReference type="NCBIfam" id="TIGR02883">
    <property type="entry name" value="spore_cwlD"/>
    <property type="match status" value="1"/>
</dbReference>
<feature type="domain" description="MurNAc-LAA" evidence="3">
    <location>
        <begin position="114"/>
        <end position="226"/>
    </location>
</feature>
<evidence type="ECO:0000256" key="1">
    <source>
        <dbReference type="ARBA" id="ARBA00022801"/>
    </source>
</evidence>
<dbReference type="RefSeq" id="WP_160196114.1">
    <property type="nucleotide sequence ID" value="NZ_QXXA01000003.1"/>
</dbReference>
<dbReference type="InterPro" id="IPR050695">
    <property type="entry name" value="N-acetylmuramoyl_amidase_3"/>
</dbReference>
<dbReference type="CDD" id="cd02696">
    <property type="entry name" value="MurNAc-LAA"/>
    <property type="match status" value="1"/>
</dbReference>
<organism evidence="4 5">
    <name type="scientific">Senegalia massiliensis</name>
    <dbReference type="NCBI Taxonomy" id="1720316"/>
    <lineage>
        <taxon>Bacteria</taxon>
        <taxon>Bacillati</taxon>
        <taxon>Bacillota</taxon>
        <taxon>Clostridia</taxon>
        <taxon>Eubacteriales</taxon>
        <taxon>Clostridiaceae</taxon>
        <taxon>Senegalia</taxon>
    </lineage>
</organism>
<accession>A0A845QUA1</accession>
<evidence type="ECO:0000259" key="3">
    <source>
        <dbReference type="SMART" id="SM00646"/>
    </source>
</evidence>
<protein>
    <submittedName>
        <fullName evidence="4">N-acetylmuramoyl-L-alanine amidase CwlD</fullName>
        <ecNumber evidence="4">3.5.1.28</ecNumber>
    </submittedName>
</protein>
<gene>
    <name evidence="4" type="primary">cwlD</name>
    <name evidence="4" type="ORF">D3Z33_01945</name>
</gene>
<keyword evidence="1 4" id="KW-0378">Hydrolase</keyword>
<dbReference type="SUPFAM" id="SSF53187">
    <property type="entry name" value="Zn-dependent exopeptidases"/>
    <property type="match status" value="1"/>
</dbReference>
<keyword evidence="2" id="KW-0812">Transmembrane</keyword>
<dbReference type="PANTHER" id="PTHR30404:SF0">
    <property type="entry name" value="N-ACETYLMURAMOYL-L-ALANINE AMIDASE AMIC"/>
    <property type="match status" value="1"/>
</dbReference>
<dbReference type="PANTHER" id="PTHR30404">
    <property type="entry name" value="N-ACETYLMURAMOYL-L-ALANINE AMIDASE"/>
    <property type="match status" value="1"/>
</dbReference>
<reference evidence="4 5" key="1">
    <citation type="submission" date="2018-08" db="EMBL/GenBank/DDBJ databases">
        <title>Murine metabolic-syndrome-specific gut microbial biobank.</title>
        <authorList>
            <person name="Liu C."/>
        </authorList>
    </citation>
    <scope>NUCLEOTIDE SEQUENCE [LARGE SCALE GENOMIC DNA]</scope>
    <source>
        <strain evidence="4 5">583</strain>
    </source>
</reference>
<name>A0A845QUA1_9CLOT</name>
<evidence type="ECO:0000256" key="2">
    <source>
        <dbReference type="SAM" id="Phobius"/>
    </source>
</evidence>
<comment type="caution">
    <text evidence="4">The sequence shown here is derived from an EMBL/GenBank/DDBJ whole genome shotgun (WGS) entry which is preliminary data.</text>
</comment>
<dbReference type="GO" id="GO:0009253">
    <property type="term" value="P:peptidoglycan catabolic process"/>
    <property type="evidence" value="ECO:0007669"/>
    <property type="project" value="InterPro"/>
</dbReference>
<keyword evidence="5" id="KW-1185">Reference proteome</keyword>
<dbReference type="GO" id="GO:0008745">
    <property type="term" value="F:N-acetylmuramoyl-L-alanine amidase activity"/>
    <property type="evidence" value="ECO:0007669"/>
    <property type="project" value="UniProtKB-EC"/>
</dbReference>
<dbReference type="SMART" id="SM00646">
    <property type="entry name" value="Ami_3"/>
    <property type="match status" value="1"/>
</dbReference>
<evidence type="ECO:0000313" key="4">
    <source>
        <dbReference type="EMBL" id="NBI05614.1"/>
    </source>
</evidence>
<proteinExistence type="predicted"/>
<keyword evidence="2" id="KW-1133">Transmembrane helix</keyword>
<feature type="transmembrane region" description="Helical" evidence="2">
    <location>
        <begin position="7"/>
        <end position="23"/>
    </location>
</feature>